<dbReference type="GO" id="GO:0005739">
    <property type="term" value="C:mitochondrion"/>
    <property type="evidence" value="ECO:0007669"/>
    <property type="project" value="UniProtKB-SubCell"/>
</dbReference>
<dbReference type="InterPro" id="IPR000352">
    <property type="entry name" value="Pep_chain_release_fac_I"/>
</dbReference>
<evidence type="ECO:0000256" key="1">
    <source>
        <dbReference type="ARBA" id="ARBA00004173"/>
    </source>
</evidence>
<dbReference type="FunFam" id="3.30.160.20:FF:000065">
    <property type="entry name" value="Peptidyl-tRNA hydrolase domain protein"/>
    <property type="match status" value="1"/>
</dbReference>
<keyword evidence="3" id="KW-0809">Transit peptide</keyword>
<comment type="similarity">
    <text evidence="2">Belongs to the prokaryotic/mitochondrial release factor family.</text>
</comment>
<gene>
    <name evidence="7" type="ORF">QG37_04062</name>
</gene>
<dbReference type="PANTHER" id="PTHR46203">
    <property type="entry name" value="PROBABLE PEPTIDE CHAIN RELEASE FACTOR C12ORF65"/>
    <property type="match status" value="1"/>
</dbReference>
<dbReference type="VEuPathDB" id="FungiDB:CJI96_0005152"/>
<dbReference type="Proteomes" id="UP000037122">
    <property type="component" value="Unassembled WGS sequence"/>
</dbReference>
<reference evidence="8" key="1">
    <citation type="journal article" date="2015" name="BMC Genomics">
        <title>Draft genome of a commonly misdiagnosed multidrug resistant pathogen Candida auris.</title>
        <authorList>
            <person name="Chatterjee S."/>
            <person name="Alampalli S.V."/>
            <person name="Nageshan R.K."/>
            <person name="Chettiar S.T."/>
            <person name="Joshi S."/>
            <person name="Tatu U.S."/>
        </authorList>
    </citation>
    <scope>NUCLEOTIDE SEQUENCE [LARGE SCALE GENOMIC DNA]</scope>
    <source>
        <strain evidence="8">6684</strain>
    </source>
</reference>
<sequence length="165" mass="19330">MFRLPFSLRRFTTSTVVNALPKKNKMPPRPMWLIKEDEIREEFIKGGRGPGGQKINKTNSKVQLTHLPTGKVVTCQYSRSQEKNRKRAREILAMKLEEMQDPENCRSAVIAKRKTMVKQNKAKKLRRKYAKLEEERSEEEDEVNEEGVDIEVEVEQFLKRARGEK</sequence>
<keyword evidence="4" id="KW-0496">Mitochondrion</keyword>
<dbReference type="PANTHER" id="PTHR46203:SF1">
    <property type="entry name" value="MITOCHONDRIAL TRANSLATION RELEASE FACTOR IN RESCUE"/>
    <property type="match status" value="1"/>
</dbReference>
<protein>
    <recommendedName>
        <fullName evidence="6">Prokaryotic-type class I peptide chain release factors domain-containing protein</fullName>
    </recommendedName>
</protein>
<dbReference type="InterPro" id="IPR045853">
    <property type="entry name" value="Pep_chain_release_fac_I_sf"/>
</dbReference>
<dbReference type="VEuPathDB" id="FungiDB:CJJ07_005177"/>
<keyword evidence="5" id="KW-0175">Coiled coil</keyword>
<proteinExistence type="inferred from homology"/>
<dbReference type="GO" id="GO:0003747">
    <property type="term" value="F:translation release factor activity"/>
    <property type="evidence" value="ECO:0007669"/>
    <property type="project" value="InterPro"/>
</dbReference>
<name>A0A0L0NXR6_CANAR</name>
<dbReference type="VEuPathDB" id="FungiDB:CJJ09_005302"/>
<accession>A0A0L0NXR6</accession>
<feature type="domain" description="Prokaryotic-type class I peptide chain release factors" evidence="6">
    <location>
        <begin position="34"/>
        <end position="136"/>
    </location>
</feature>
<dbReference type="Gene3D" id="3.30.160.20">
    <property type="match status" value="1"/>
</dbReference>
<dbReference type="Pfam" id="PF00472">
    <property type="entry name" value="RF-1"/>
    <property type="match status" value="1"/>
</dbReference>
<dbReference type="VEuPathDB" id="FungiDB:QG37_04062"/>
<evidence type="ECO:0000313" key="7">
    <source>
        <dbReference type="EMBL" id="KND99002.1"/>
    </source>
</evidence>
<dbReference type="VEuPathDB" id="FungiDB:B9J08_004125"/>
<organism evidence="7 8">
    <name type="scientific">Candidozyma auris</name>
    <name type="common">Yeast</name>
    <name type="synonym">Candida auris</name>
    <dbReference type="NCBI Taxonomy" id="498019"/>
    <lineage>
        <taxon>Eukaryota</taxon>
        <taxon>Fungi</taxon>
        <taxon>Dikarya</taxon>
        <taxon>Ascomycota</taxon>
        <taxon>Saccharomycotina</taxon>
        <taxon>Pichiomycetes</taxon>
        <taxon>Metschnikowiaceae</taxon>
        <taxon>Candidozyma</taxon>
    </lineage>
</organism>
<evidence type="ECO:0000259" key="6">
    <source>
        <dbReference type="Pfam" id="PF00472"/>
    </source>
</evidence>
<dbReference type="SUPFAM" id="SSF75620">
    <property type="entry name" value="Release factor"/>
    <property type="match status" value="1"/>
</dbReference>
<evidence type="ECO:0000256" key="2">
    <source>
        <dbReference type="ARBA" id="ARBA00010835"/>
    </source>
</evidence>
<dbReference type="VEuPathDB" id="FungiDB:CJI97_004188"/>
<dbReference type="GO" id="GO:0032543">
    <property type="term" value="P:mitochondrial translation"/>
    <property type="evidence" value="ECO:0007669"/>
    <property type="project" value="UniProtKB-ARBA"/>
</dbReference>
<evidence type="ECO:0000256" key="4">
    <source>
        <dbReference type="ARBA" id="ARBA00023128"/>
    </source>
</evidence>
<comment type="caution">
    <text evidence="7">The sequence shown here is derived from an EMBL/GenBank/DDBJ whole genome shotgun (WGS) entry which is preliminary data.</text>
</comment>
<comment type="subcellular location">
    <subcellularLocation>
        <location evidence="1">Mitochondrion</location>
    </subcellularLocation>
</comment>
<dbReference type="EMBL" id="LGST01000027">
    <property type="protein sequence ID" value="KND99002.1"/>
    <property type="molecule type" value="Genomic_DNA"/>
</dbReference>
<dbReference type="AlphaFoldDB" id="A0A0L0NXR6"/>
<dbReference type="InterPro" id="IPR052405">
    <property type="entry name" value="Mito_Transl_Release_Factor"/>
</dbReference>
<evidence type="ECO:0000313" key="8">
    <source>
        <dbReference type="Proteomes" id="UP000037122"/>
    </source>
</evidence>
<feature type="coiled-coil region" evidence="5">
    <location>
        <begin position="115"/>
        <end position="149"/>
    </location>
</feature>
<evidence type="ECO:0000256" key="3">
    <source>
        <dbReference type="ARBA" id="ARBA00022946"/>
    </source>
</evidence>
<evidence type="ECO:0000256" key="5">
    <source>
        <dbReference type="SAM" id="Coils"/>
    </source>
</evidence>